<evidence type="ECO:0000256" key="5">
    <source>
        <dbReference type="SAM" id="MobiDB-lite"/>
    </source>
</evidence>
<dbReference type="InterPro" id="IPR036390">
    <property type="entry name" value="WH_DNA-bd_sf"/>
</dbReference>
<dbReference type="InParanoid" id="A0A1E7ES06"/>
<comment type="similarity">
    <text evidence="4">Belongs to the HSF family.</text>
</comment>
<dbReference type="EMBL" id="KV784379">
    <property type="protein sequence ID" value="OEU08584.1"/>
    <property type="molecule type" value="Genomic_DNA"/>
</dbReference>
<evidence type="ECO:0000256" key="3">
    <source>
        <dbReference type="ARBA" id="ARBA00023242"/>
    </source>
</evidence>
<dbReference type="Pfam" id="PF00447">
    <property type="entry name" value="HSF_DNA-bind"/>
    <property type="match status" value="1"/>
</dbReference>
<keyword evidence="2" id="KW-0238">DNA-binding</keyword>
<sequence>MTLVDVASSLFDRAQFDSGRQQTTIIYPQPPIMNIVKKNPKQINNIFPANINTNIANINTNTNHHCCTREGFLQKLKLVLDDPLERYADSLLRWMPNGESFTIVSSRKFAKSGQVFDLFGIRKMSSFLRRLNQLDFKRIRDQTDPTNLDIFQRRNFMSSTKLQQHLEQERRDDDCSRRSATPTNSPPPPPMVTSVSESSSPSSSEASSSVSSSTSKSMAWVSLTPEQQQQQRQRQRADLPPIVACATNIRLLPPLMPHPPFSTTSNTSPSSATTSLRARSQGYESETSSLSSSSAATTTIKAVVDDDLILPIEFVAEYVRQLKEYQHTQIDIQEQEQEAEVKDTMMRYDNDDEQRDNNSTIIVSNSLPIKKRPYRHSRTISMDLDTTTQDEDDELLRQLIIQESDAEADRYLNNVTSVTEEEETATNAGTVCYYI</sequence>
<feature type="compositionally biased region" description="Low complexity" evidence="5">
    <location>
        <begin position="284"/>
        <end position="296"/>
    </location>
</feature>
<dbReference type="Gene3D" id="1.10.10.10">
    <property type="entry name" value="Winged helix-like DNA-binding domain superfamily/Winged helix DNA-binding domain"/>
    <property type="match status" value="1"/>
</dbReference>
<evidence type="ECO:0000313" key="7">
    <source>
        <dbReference type="EMBL" id="OEU08584.1"/>
    </source>
</evidence>
<dbReference type="Proteomes" id="UP000095751">
    <property type="component" value="Unassembled WGS sequence"/>
</dbReference>
<evidence type="ECO:0000313" key="8">
    <source>
        <dbReference type="Proteomes" id="UP000095751"/>
    </source>
</evidence>
<evidence type="ECO:0000256" key="4">
    <source>
        <dbReference type="RuleBase" id="RU004020"/>
    </source>
</evidence>
<dbReference type="InterPro" id="IPR036388">
    <property type="entry name" value="WH-like_DNA-bd_sf"/>
</dbReference>
<comment type="subcellular location">
    <subcellularLocation>
        <location evidence="1">Nucleus</location>
    </subcellularLocation>
</comment>
<evidence type="ECO:0000256" key="1">
    <source>
        <dbReference type="ARBA" id="ARBA00004123"/>
    </source>
</evidence>
<dbReference type="SUPFAM" id="SSF46785">
    <property type="entry name" value="Winged helix' DNA-binding domain"/>
    <property type="match status" value="1"/>
</dbReference>
<dbReference type="GO" id="GO:0043565">
    <property type="term" value="F:sequence-specific DNA binding"/>
    <property type="evidence" value="ECO:0007669"/>
    <property type="project" value="InterPro"/>
</dbReference>
<accession>A0A1E7ES06</accession>
<evidence type="ECO:0000256" key="2">
    <source>
        <dbReference type="ARBA" id="ARBA00023125"/>
    </source>
</evidence>
<feature type="domain" description="HSF-type DNA-binding" evidence="6">
    <location>
        <begin position="68"/>
        <end position="172"/>
    </location>
</feature>
<keyword evidence="8" id="KW-1185">Reference proteome</keyword>
<gene>
    <name evidence="7" type="ORF">FRACYDRAFT_249478</name>
</gene>
<evidence type="ECO:0000259" key="6">
    <source>
        <dbReference type="SMART" id="SM00415"/>
    </source>
</evidence>
<feature type="compositionally biased region" description="Basic and acidic residues" evidence="5">
    <location>
        <begin position="164"/>
        <end position="177"/>
    </location>
</feature>
<dbReference type="GO" id="GO:0003700">
    <property type="term" value="F:DNA-binding transcription factor activity"/>
    <property type="evidence" value="ECO:0007669"/>
    <property type="project" value="InterPro"/>
</dbReference>
<feature type="region of interest" description="Disordered" evidence="5">
    <location>
        <begin position="254"/>
        <end position="296"/>
    </location>
</feature>
<dbReference type="GO" id="GO:0005634">
    <property type="term" value="C:nucleus"/>
    <property type="evidence" value="ECO:0007669"/>
    <property type="project" value="UniProtKB-SubCell"/>
</dbReference>
<dbReference type="SMART" id="SM00415">
    <property type="entry name" value="HSF"/>
    <property type="match status" value="1"/>
</dbReference>
<feature type="region of interest" description="Disordered" evidence="5">
    <location>
        <begin position="162"/>
        <end position="240"/>
    </location>
</feature>
<proteinExistence type="inferred from homology"/>
<protein>
    <recommendedName>
        <fullName evidence="6">HSF-type DNA-binding domain-containing protein</fullName>
    </recommendedName>
</protein>
<feature type="compositionally biased region" description="Low complexity" evidence="5">
    <location>
        <begin position="192"/>
        <end position="232"/>
    </location>
</feature>
<dbReference type="InterPro" id="IPR000232">
    <property type="entry name" value="HSF_DNA-bd"/>
</dbReference>
<name>A0A1E7ES06_9STRA</name>
<dbReference type="KEGG" id="fcy:FRACYDRAFT_249478"/>
<feature type="compositionally biased region" description="Low complexity" evidence="5">
    <location>
        <begin position="261"/>
        <end position="275"/>
    </location>
</feature>
<organism evidence="7 8">
    <name type="scientific">Fragilariopsis cylindrus CCMP1102</name>
    <dbReference type="NCBI Taxonomy" id="635003"/>
    <lineage>
        <taxon>Eukaryota</taxon>
        <taxon>Sar</taxon>
        <taxon>Stramenopiles</taxon>
        <taxon>Ochrophyta</taxon>
        <taxon>Bacillariophyta</taxon>
        <taxon>Bacillariophyceae</taxon>
        <taxon>Bacillariophycidae</taxon>
        <taxon>Bacillariales</taxon>
        <taxon>Bacillariaceae</taxon>
        <taxon>Fragilariopsis</taxon>
    </lineage>
</organism>
<reference evidence="7 8" key="1">
    <citation type="submission" date="2016-09" db="EMBL/GenBank/DDBJ databases">
        <title>Extensive genetic diversity and differential bi-allelic expression allows diatom success in the polar Southern Ocean.</title>
        <authorList>
            <consortium name="DOE Joint Genome Institute"/>
            <person name="Mock T."/>
            <person name="Otillar R.P."/>
            <person name="Strauss J."/>
            <person name="Dupont C."/>
            <person name="Frickenhaus S."/>
            <person name="Maumus F."/>
            <person name="Mcmullan M."/>
            <person name="Sanges R."/>
            <person name="Schmutz J."/>
            <person name="Toseland A."/>
            <person name="Valas R."/>
            <person name="Veluchamy A."/>
            <person name="Ward B.J."/>
            <person name="Allen A."/>
            <person name="Barry K."/>
            <person name="Falciatore A."/>
            <person name="Ferrante M."/>
            <person name="Fortunato A.E."/>
            <person name="Gloeckner G."/>
            <person name="Gruber A."/>
            <person name="Hipkin R."/>
            <person name="Janech M."/>
            <person name="Kroth P."/>
            <person name="Leese F."/>
            <person name="Lindquist E."/>
            <person name="Lyon B.R."/>
            <person name="Martin J."/>
            <person name="Mayer C."/>
            <person name="Parker M."/>
            <person name="Quesneville H."/>
            <person name="Raymond J."/>
            <person name="Uhlig C."/>
            <person name="Valentin K.U."/>
            <person name="Worden A.Z."/>
            <person name="Armbrust E.V."/>
            <person name="Bowler C."/>
            <person name="Green B."/>
            <person name="Moulton V."/>
            <person name="Van Oosterhout C."/>
            <person name="Grigoriev I."/>
        </authorList>
    </citation>
    <scope>NUCLEOTIDE SEQUENCE [LARGE SCALE GENOMIC DNA]</scope>
    <source>
        <strain evidence="7 8">CCMP1102</strain>
    </source>
</reference>
<keyword evidence="3" id="KW-0539">Nucleus</keyword>
<dbReference type="AlphaFoldDB" id="A0A1E7ES06"/>
<dbReference type="OrthoDB" id="10678493at2759"/>